<evidence type="ECO:0000313" key="6">
    <source>
        <dbReference type="Proteomes" id="UP001150062"/>
    </source>
</evidence>
<gene>
    <name evidence="5" type="ORF">M0813_11419</name>
</gene>
<reference evidence="5" key="1">
    <citation type="submission" date="2022-08" db="EMBL/GenBank/DDBJ databases">
        <title>Novel sulfate-reducing endosymbionts in the free-living metamonad Anaeramoeba.</title>
        <authorList>
            <person name="Jerlstrom-Hultqvist J."/>
            <person name="Cepicka I."/>
            <person name="Gallot-Lavallee L."/>
            <person name="Salas-Leiva D."/>
            <person name="Curtis B.A."/>
            <person name="Zahonova K."/>
            <person name="Pipaliya S."/>
            <person name="Dacks J."/>
            <person name="Roger A.J."/>
        </authorList>
    </citation>
    <scope>NUCLEOTIDE SEQUENCE</scope>
    <source>
        <strain evidence="5">Schooner1</strain>
    </source>
</reference>
<keyword evidence="6" id="KW-1185">Reference proteome</keyword>
<evidence type="ECO:0000256" key="1">
    <source>
        <dbReference type="ARBA" id="ARBA00022723"/>
    </source>
</evidence>
<feature type="domain" description="Poly(A) RNA polymerase mitochondrial-like central palm" evidence="4">
    <location>
        <begin position="87"/>
        <end position="213"/>
    </location>
</feature>
<keyword evidence="2" id="KW-0460">Magnesium</keyword>
<organism evidence="5 6">
    <name type="scientific">Anaeramoeba flamelloides</name>
    <dbReference type="NCBI Taxonomy" id="1746091"/>
    <lineage>
        <taxon>Eukaryota</taxon>
        <taxon>Metamonada</taxon>
        <taxon>Anaeramoebidae</taxon>
        <taxon>Anaeramoeba</taxon>
    </lineage>
</organism>
<protein>
    <submittedName>
        <fullName evidence="5">Inactive non-canonical poly(A) RNA polymerase protein trf4-2-related</fullName>
    </submittedName>
</protein>
<dbReference type="Pfam" id="PF22600">
    <property type="entry name" value="MTPAP-like_central"/>
    <property type="match status" value="1"/>
</dbReference>
<evidence type="ECO:0000256" key="2">
    <source>
        <dbReference type="ARBA" id="ARBA00022842"/>
    </source>
</evidence>
<feature type="domain" description="PAP-associated" evidence="3">
    <location>
        <begin position="279"/>
        <end position="332"/>
    </location>
</feature>
<dbReference type="InterPro" id="IPR045862">
    <property type="entry name" value="Trf4-like"/>
</dbReference>
<evidence type="ECO:0000313" key="5">
    <source>
        <dbReference type="EMBL" id="KAJ6255543.1"/>
    </source>
</evidence>
<dbReference type="SUPFAM" id="SSF81631">
    <property type="entry name" value="PAP/OAS1 substrate-binding domain"/>
    <property type="match status" value="1"/>
</dbReference>
<dbReference type="InterPro" id="IPR054708">
    <property type="entry name" value="MTPAP-like_central"/>
</dbReference>
<dbReference type="CDD" id="cd05402">
    <property type="entry name" value="NT_PAP_TUTase"/>
    <property type="match status" value="1"/>
</dbReference>
<name>A0ABQ8ZF75_9EUKA</name>
<dbReference type="InterPro" id="IPR002058">
    <property type="entry name" value="PAP_assoc"/>
</dbReference>
<dbReference type="Proteomes" id="UP001150062">
    <property type="component" value="Unassembled WGS sequence"/>
</dbReference>
<dbReference type="InterPro" id="IPR043519">
    <property type="entry name" value="NT_sf"/>
</dbReference>
<comment type="caution">
    <text evidence="5">The sequence shown here is derived from an EMBL/GenBank/DDBJ whole genome shotgun (WGS) entry which is preliminary data.</text>
</comment>
<dbReference type="SUPFAM" id="SSF81301">
    <property type="entry name" value="Nucleotidyltransferase"/>
    <property type="match status" value="1"/>
</dbReference>
<dbReference type="PANTHER" id="PTHR23092">
    <property type="entry name" value="POLY(A) RNA POLYMERASE"/>
    <property type="match status" value="1"/>
</dbReference>
<accession>A0ABQ8ZF75</accession>
<dbReference type="Pfam" id="PF03828">
    <property type="entry name" value="PAP_assoc"/>
    <property type="match status" value="1"/>
</dbReference>
<dbReference type="Gene3D" id="1.10.1410.10">
    <property type="match status" value="1"/>
</dbReference>
<dbReference type="Gene3D" id="3.30.460.10">
    <property type="entry name" value="Beta Polymerase, domain 2"/>
    <property type="match status" value="1"/>
</dbReference>
<evidence type="ECO:0000259" key="4">
    <source>
        <dbReference type="Pfam" id="PF22600"/>
    </source>
</evidence>
<dbReference type="PANTHER" id="PTHR23092:SF15">
    <property type="entry name" value="INACTIVE NON-CANONICAL POLY(A) RNA POLYMERASE PROTEIN TRF4-2-RELATED"/>
    <property type="match status" value="1"/>
</dbReference>
<evidence type="ECO:0000259" key="3">
    <source>
        <dbReference type="Pfam" id="PF03828"/>
    </source>
</evidence>
<keyword evidence="1" id="KW-0479">Metal-binding</keyword>
<proteinExistence type="predicted"/>
<sequence>MSQKNNKNKNKNKIIKEIEEKPTEPVSDFVDEQTFATILEHYQNLDSQVTKTKLIEKMKTFQLKKNQPQYMWEPKYSYEHENKFLKLHSEILEFQNYIQPTEETRKMRNAILAKVEKAIKKLWLTAKVNVYGSFTTESYLPDSDLDIFVDSKILKPDSQLASDLGKHLSNKIFRDDFEDLQIVKNARFPLVRFYDKPTHIHIDITFNRKNTQTNVLLYRRLLASYPPLKPLLFVMKTFLKAKMLNEPYRGGIGSYCTMLMIVSLIQRIPLSYEEKKMENLGKLLVAFFQVYSKFDYENVGISICGEGCYFSKKILNVYDEESPLTFYFHDPIGFQDNLTRSCFAITELKTVFSQAFNLLKKGNSLQSIFLKTYEYAFNFRKKREIVQKKKK</sequence>
<dbReference type="EMBL" id="JAOAOG010000004">
    <property type="protein sequence ID" value="KAJ6255543.1"/>
    <property type="molecule type" value="Genomic_DNA"/>
</dbReference>